<evidence type="ECO:0000256" key="12">
    <source>
        <dbReference type="ARBA" id="ARBA00023316"/>
    </source>
</evidence>
<accession>A0A6J6QLW7</accession>
<keyword evidence="11" id="KW-0464">Manganese</keyword>
<protein>
    <submittedName>
        <fullName evidence="14">Unannotated protein</fullName>
    </submittedName>
</protein>
<dbReference type="InterPro" id="IPR011761">
    <property type="entry name" value="ATP-grasp"/>
</dbReference>
<dbReference type="GO" id="GO:0071555">
    <property type="term" value="P:cell wall organization"/>
    <property type="evidence" value="ECO:0007669"/>
    <property type="project" value="UniProtKB-KW"/>
</dbReference>
<keyword evidence="12" id="KW-0961">Cell wall biogenesis/degradation</keyword>
<dbReference type="Pfam" id="PF07478">
    <property type="entry name" value="Dala_Dala_lig_C"/>
    <property type="match status" value="1"/>
</dbReference>
<dbReference type="PANTHER" id="PTHR23132:SF25">
    <property type="entry name" value="D-ALANINE--D-ALANINE LIGASE A"/>
    <property type="match status" value="1"/>
</dbReference>
<evidence type="ECO:0000256" key="1">
    <source>
        <dbReference type="ARBA" id="ARBA00001936"/>
    </source>
</evidence>
<dbReference type="NCBIfam" id="NF002528">
    <property type="entry name" value="PRK01966.1-4"/>
    <property type="match status" value="1"/>
</dbReference>
<evidence type="ECO:0000256" key="4">
    <source>
        <dbReference type="ARBA" id="ARBA00022598"/>
    </source>
</evidence>
<dbReference type="FunFam" id="3.30.470.20:FF:000008">
    <property type="entry name" value="D-alanine--D-alanine ligase"/>
    <property type="match status" value="1"/>
</dbReference>
<feature type="domain" description="ATP-grasp" evidence="13">
    <location>
        <begin position="130"/>
        <end position="338"/>
    </location>
</feature>
<dbReference type="Gene3D" id="3.40.50.20">
    <property type="match status" value="1"/>
</dbReference>
<dbReference type="InterPro" id="IPR011095">
    <property type="entry name" value="Dala_Dala_lig_C"/>
</dbReference>
<dbReference type="PROSITE" id="PS00843">
    <property type="entry name" value="DALA_DALA_LIGASE_1"/>
    <property type="match status" value="1"/>
</dbReference>
<comment type="similarity">
    <text evidence="3">Belongs to the D-alanine--D-alanine ligase family.</text>
</comment>
<dbReference type="Gene3D" id="3.30.470.20">
    <property type="entry name" value="ATP-grasp fold, B domain"/>
    <property type="match status" value="1"/>
</dbReference>
<keyword evidence="6" id="KW-0547">Nucleotide-binding</keyword>
<dbReference type="AlphaFoldDB" id="A0A6J6QLW7"/>
<dbReference type="GO" id="GO:0008716">
    <property type="term" value="F:D-alanine-D-alanine ligase activity"/>
    <property type="evidence" value="ECO:0007669"/>
    <property type="project" value="InterPro"/>
</dbReference>
<evidence type="ECO:0000256" key="11">
    <source>
        <dbReference type="ARBA" id="ARBA00023211"/>
    </source>
</evidence>
<evidence type="ECO:0000313" key="14">
    <source>
        <dbReference type="EMBL" id="CAB4709898.1"/>
    </source>
</evidence>
<sequence>MPRVRVALICGGQSSEHGISCISAGSVLAAIDQDRFDVTVLGITRDGGWRVMENPDFVLRGDVLPEVTDPTHSALAGPGLLEGFDVVFPVLHGAYGEDGAIQGLLESAKMRYVGSGVLASAASMEKSAMKQLLTSAELPTPDHVSFRFADWVLDPAGIESELTEHLPLPVFVKPSRAGSSQGITKVKSAADLGDAIGMAGKHDARIIVEEGVIGREVECAVLQNSAGEIMVSVPGEIVVDSKYEFYDFAAKYFDDATTLTIPADIDPEMSREIQAMAQEAFIALGCEGLARVDFFLTAEGLLINEVNTMPGFTPTSMYPRLWDASGVPYKELISMLIDEALARPTTILR</sequence>
<dbReference type="GO" id="GO:0046872">
    <property type="term" value="F:metal ion binding"/>
    <property type="evidence" value="ECO:0007669"/>
    <property type="project" value="UniProtKB-KW"/>
</dbReference>
<keyword evidence="4" id="KW-0436">Ligase</keyword>
<evidence type="ECO:0000256" key="9">
    <source>
        <dbReference type="ARBA" id="ARBA00022960"/>
    </source>
</evidence>
<dbReference type="PROSITE" id="PS00844">
    <property type="entry name" value="DALA_DALA_LIGASE_2"/>
    <property type="match status" value="1"/>
</dbReference>
<evidence type="ECO:0000256" key="7">
    <source>
        <dbReference type="ARBA" id="ARBA00022840"/>
    </source>
</evidence>
<dbReference type="InterPro" id="IPR013815">
    <property type="entry name" value="ATP_grasp_subdomain_1"/>
</dbReference>
<keyword evidence="5" id="KW-0479">Metal-binding</keyword>
<keyword evidence="9" id="KW-0133">Cell shape</keyword>
<dbReference type="GO" id="GO:0005524">
    <property type="term" value="F:ATP binding"/>
    <property type="evidence" value="ECO:0007669"/>
    <property type="project" value="UniProtKB-KW"/>
</dbReference>
<dbReference type="SUPFAM" id="SSF52440">
    <property type="entry name" value="PreATP-grasp domain"/>
    <property type="match status" value="1"/>
</dbReference>
<evidence type="ECO:0000256" key="8">
    <source>
        <dbReference type="ARBA" id="ARBA00022842"/>
    </source>
</evidence>
<comment type="cofactor">
    <cofactor evidence="2">
        <name>Mg(2+)</name>
        <dbReference type="ChEBI" id="CHEBI:18420"/>
    </cofactor>
</comment>
<gene>
    <name evidence="14" type="ORF">UFOPK2593_01109</name>
</gene>
<keyword evidence="7" id="KW-0067">ATP-binding</keyword>
<dbReference type="PANTHER" id="PTHR23132">
    <property type="entry name" value="D-ALANINE--D-ALANINE LIGASE"/>
    <property type="match status" value="1"/>
</dbReference>
<dbReference type="HAMAP" id="MF_00047">
    <property type="entry name" value="Dala_Dala_lig"/>
    <property type="match status" value="1"/>
</dbReference>
<dbReference type="NCBIfam" id="TIGR01205">
    <property type="entry name" value="D_ala_D_alaTIGR"/>
    <property type="match status" value="1"/>
</dbReference>
<evidence type="ECO:0000256" key="10">
    <source>
        <dbReference type="ARBA" id="ARBA00022984"/>
    </source>
</evidence>
<dbReference type="SUPFAM" id="SSF56059">
    <property type="entry name" value="Glutathione synthetase ATP-binding domain-like"/>
    <property type="match status" value="1"/>
</dbReference>
<dbReference type="InterPro" id="IPR011127">
    <property type="entry name" value="Dala_Dala_lig_N"/>
</dbReference>
<proteinExistence type="inferred from homology"/>
<dbReference type="PROSITE" id="PS50975">
    <property type="entry name" value="ATP_GRASP"/>
    <property type="match status" value="1"/>
</dbReference>
<evidence type="ECO:0000256" key="6">
    <source>
        <dbReference type="ARBA" id="ARBA00022741"/>
    </source>
</evidence>
<evidence type="ECO:0000256" key="5">
    <source>
        <dbReference type="ARBA" id="ARBA00022723"/>
    </source>
</evidence>
<name>A0A6J6QLW7_9ZZZZ</name>
<reference evidence="14" key="1">
    <citation type="submission" date="2020-05" db="EMBL/GenBank/DDBJ databases">
        <authorList>
            <person name="Chiriac C."/>
            <person name="Salcher M."/>
            <person name="Ghai R."/>
            <person name="Kavagutti S V."/>
        </authorList>
    </citation>
    <scope>NUCLEOTIDE SEQUENCE</scope>
</reference>
<dbReference type="InterPro" id="IPR000291">
    <property type="entry name" value="D-Ala_lig_Van_CS"/>
</dbReference>
<evidence type="ECO:0000256" key="3">
    <source>
        <dbReference type="ARBA" id="ARBA00010871"/>
    </source>
</evidence>
<evidence type="ECO:0000256" key="2">
    <source>
        <dbReference type="ARBA" id="ARBA00001946"/>
    </source>
</evidence>
<dbReference type="Gene3D" id="3.30.1490.20">
    <property type="entry name" value="ATP-grasp fold, A domain"/>
    <property type="match status" value="1"/>
</dbReference>
<dbReference type="Pfam" id="PF01820">
    <property type="entry name" value="Dala_Dala_lig_N"/>
    <property type="match status" value="1"/>
</dbReference>
<dbReference type="EMBL" id="CAEZXW010000078">
    <property type="protein sequence ID" value="CAB4709898.1"/>
    <property type="molecule type" value="Genomic_DNA"/>
</dbReference>
<organism evidence="14">
    <name type="scientific">freshwater metagenome</name>
    <dbReference type="NCBI Taxonomy" id="449393"/>
    <lineage>
        <taxon>unclassified sequences</taxon>
        <taxon>metagenomes</taxon>
        <taxon>ecological metagenomes</taxon>
    </lineage>
</organism>
<dbReference type="PIRSF" id="PIRSF039102">
    <property type="entry name" value="Ddl/VanB"/>
    <property type="match status" value="1"/>
</dbReference>
<dbReference type="GO" id="GO:0005829">
    <property type="term" value="C:cytosol"/>
    <property type="evidence" value="ECO:0007669"/>
    <property type="project" value="TreeGrafter"/>
</dbReference>
<evidence type="ECO:0000259" key="13">
    <source>
        <dbReference type="PROSITE" id="PS50975"/>
    </source>
</evidence>
<dbReference type="GO" id="GO:0009252">
    <property type="term" value="P:peptidoglycan biosynthetic process"/>
    <property type="evidence" value="ECO:0007669"/>
    <property type="project" value="UniProtKB-KW"/>
</dbReference>
<keyword evidence="8" id="KW-0460">Magnesium</keyword>
<dbReference type="InterPro" id="IPR005905">
    <property type="entry name" value="D_ala_D_ala"/>
</dbReference>
<dbReference type="InterPro" id="IPR016185">
    <property type="entry name" value="PreATP-grasp_dom_sf"/>
</dbReference>
<comment type="cofactor">
    <cofactor evidence="1">
        <name>Mn(2+)</name>
        <dbReference type="ChEBI" id="CHEBI:29035"/>
    </cofactor>
</comment>
<keyword evidence="10" id="KW-0573">Peptidoglycan synthesis</keyword>
<dbReference type="GO" id="GO:0008360">
    <property type="term" value="P:regulation of cell shape"/>
    <property type="evidence" value="ECO:0007669"/>
    <property type="project" value="UniProtKB-KW"/>
</dbReference>